<evidence type="ECO:0000313" key="3">
    <source>
        <dbReference type="Proteomes" id="UP000620591"/>
    </source>
</evidence>
<dbReference type="SUPFAM" id="SSF109854">
    <property type="entry name" value="DinB/YfiT-like putative metalloenzymes"/>
    <property type="match status" value="1"/>
</dbReference>
<comment type="caution">
    <text evidence="2">The sequence shown here is derived from an EMBL/GenBank/DDBJ whole genome shotgun (WGS) entry which is preliminary data.</text>
</comment>
<accession>A0A8I0JYN1</accession>
<dbReference type="InterPro" id="IPR024344">
    <property type="entry name" value="MDMPI_metal-binding"/>
</dbReference>
<reference evidence="2" key="1">
    <citation type="submission" date="2020-09" db="EMBL/GenBank/DDBJ databases">
        <title>Novel species in genus Aeromicrobium.</title>
        <authorList>
            <person name="Zhang G."/>
        </authorList>
    </citation>
    <scope>NUCLEOTIDE SEQUENCE</scope>
    <source>
        <strain evidence="2">Zg-636</strain>
    </source>
</reference>
<dbReference type="AlphaFoldDB" id="A0A8I0JYN1"/>
<organism evidence="2 3">
    <name type="scientific">Aeromicrobium senzhongii</name>
    <dbReference type="NCBI Taxonomy" id="2663859"/>
    <lineage>
        <taxon>Bacteria</taxon>
        <taxon>Bacillati</taxon>
        <taxon>Actinomycetota</taxon>
        <taxon>Actinomycetes</taxon>
        <taxon>Propionibacteriales</taxon>
        <taxon>Nocardioidaceae</taxon>
        <taxon>Aeromicrobium</taxon>
    </lineage>
</organism>
<name>A0A8I0JYN1_9ACTN</name>
<dbReference type="Proteomes" id="UP000620591">
    <property type="component" value="Unassembled WGS sequence"/>
</dbReference>
<dbReference type="GO" id="GO:0046872">
    <property type="term" value="F:metal ion binding"/>
    <property type="evidence" value="ECO:0007669"/>
    <property type="project" value="InterPro"/>
</dbReference>
<dbReference type="EMBL" id="JACTVM010000001">
    <property type="protein sequence ID" value="MBC9225052.1"/>
    <property type="molecule type" value="Genomic_DNA"/>
</dbReference>
<dbReference type="Gene3D" id="1.20.120.450">
    <property type="entry name" value="dinb family like domain"/>
    <property type="match status" value="1"/>
</dbReference>
<sequence>MSSSVIARALEQAEALLADVPEDAWDAPTPCVEWTVRDLVDHLVNLPAQFSTMAAGESVDWSVPTPRHDDPTAVFHAHANRLLATLGQHPESVPEGMLAGELSVHSWDLASAVGGDTSGFDPEIAETGYDFMSAALTDEQRGRAFGPRQPAPDGANPYERLAAFTGREVPFLAP</sequence>
<dbReference type="InterPro" id="IPR017520">
    <property type="entry name" value="CHP03086"/>
</dbReference>
<evidence type="ECO:0000259" key="1">
    <source>
        <dbReference type="Pfam" id="PF11716"/>
    </source>
</evidence>
<dbReference type="InterPro" id="IPR017517">
    <property type="entry name" value="Maleyloyr_isom"/>
</dbReference>
<feature type="domain" description="Mycothiol-dependent maleylpyruvate isomerase metal-binding" evidence="1">
    <location>
        <begin position="7"/>
        <end position="82"/>
    </location>
</feature>
<gene>
    <name evidence="2" type="ORF">IBG24_01830</name>
</gene>
<dbReference type="Pfam" id="PF11716">
    <property type="entry name" value="MDMPI_N"/>
    <property type="match status" value="1"/>
</dbReference>
<proteinExistence type="predicted"/>
<dbReference type="InterPro" id="IPR034660">
    <property type="entry name" value="DinB/YfiT-like"/>
</dbReference>
<dbReference type="RefSeq" id="WP_187768414.1">
    <property type="nucleotide sequence ID" value="NZ_JACTVM010000001.1"/>
</dbReference>
<dbReference type="NCBIfam" id="TIGR03083">
    <property type="entry name" value="maleylpyruvate isomerase family mycothiol-dependent enzyme"/>
    <property type="match status" value="1"/>
</dbReference>
<evidence type="ECO:0000313" key="2">
    <source>
        <dbReference type="EMBL" id="MBC9225052.1"/>
    </source>
</evidence>
<protein>
    <submittedName>
        <fullName evidence="2">TIGR03086 family protein</fullName>
    </submittedName>
</protein>
<dbReference type="NCBIfam" id="TIGR03086">
    <property type="entry name" value="TIGR03086 family metal-binding protein"/>
    <property type="match status" value="1"/>
</dbReference>